<dbReference type="Gene3D" id="2.170.150.20">
    <property type="entry name" value="Peptide methionine sulfoxide reductase"/>
    <property type="match status" value="1"/>
</dbReference>
<comment type="catalytic activity">
    <reaction evidence="6">
        <text>L-methionyl-[protein] + [thioredoxin]-disulfide + H2O = L-methionyl-(R)-S-oxide-[protein] + [thioredoxin]-dithiol</text>
        <dbReference type="Rhea" id="RHEA:24164"/>
        <dbReference type="Rhea" id="RHEA-COMP:10698"/>
        <dbReference type="Rhea" id="RHEA-COMP:10700"/>
        <dbReference type="Rhea" id="RHEA-COMP:12313"/>
        <dbReference type="Rhea" id="RHEA-COMP:12314"/>
        <dbReference type="ChEBI" id="CHEBI:15377"/>
        <dbReference type="ChEBI" id="CHEBI:16044"/>
        <dbReference type="ChEBI" id="CHEBI:29950"/>
        <dbReference type="ChEBI" id="CHEBI:45764"/>
        <dbReference type="ChEBI" id="CHEBI:50058"/>
        <dbReference type="EC" id="1.8.4.12"/>
    </reaction>
</comment>
<feature type="domain" description="MsrB" evidence="7">
    <location>
        <begin position="1"/>
        <end position="119"/>
    </location>
</feature>
<organism evidence="8 9">
    <name type="scientific">Mucilaginibacter gracilis</name>
    <dbReference type="NCBI Taxonomy" id="423350"/>
    <lineage>
        <taxon>Bacteria</taxon>
        <taxon>Pseudomonadati</taxon>
        <taxon>Bacteroidota</taxon>
        <taxon>Sphingobacteriia</taxon>
        <taxon>Sphingobacteriales</taxon>
        <taxon>Sphingobacteriaceae</taxon>
        <taxon>Mucilaginibacter</taxon>
    </lineage>
</organism>
<evidence type="ECO:0000313" key="8">
    <source>
        <dbReference type="EMBL" id="RKR85697.1"/>
    </source>
</evidence>
<dbReference type="EC" id="1.8.4.12" evidence="2"/>
<dbReference type="GO" id="GO:0030091">
    <property type="term" value="P:protein repair"/>
    <property type="evidence" value="ECO:0007669"/>
    <property type="project" value="InterPro"/>
</dbReference>
<protein>
    <recommendedName>
        <fullName evidence="2">peptide-methionine (R)-S-oxide reductase</fullName>
        <ecNumber evidence="2">1.8.4.12</ecNumber>
    </recommendedName>
</protein>
<evidence type="ECO:0000259" key="7">
    <source>
        <dbReference type="PROSITE" id="PS51790"/>
    </source>
</evidence>
<dbReference type="PANTHER" id="PTHR46081">
    <property type="entry name" value="PEPTIDE METHIONINE SULFOXIDE REDUCTASE 2"/>
    <property type="match status" value="1"/>
</dbReference>
<evidence type="ECO:0000256" key="6">
    <source>
        <dbReference type="ARBA" id="ARBA00048488"/>
    </source>
</evidence>
<reference evidence="8 9" key="1">
    <citation type="submission" date="2018-10" db="EMBL/GenBank/DDBJ databases">
        <title>Genomic Encyclopedia of Archaeal and Bacterial Type Strains, Phase II (KMG-II): from individual species to whole genera.</title>
        <authorList>
            <person name="Goeker M."/>
        </authorList>
    </citation>
    <scope>NUCLEOTIDE SEQUENCE [LARGE SCALE GENOMIC DNA]</scope>
    <source>
        <strain evidence="8 9">DSM 18602</strain>
    </source>
</reference>
<dbReference type="InterPro" id="IPR002579">
    <property type="entry name" value="Met_Sox_Rdtase_MsrB_dom"/>
</dbReference>
<dbReference type="EMBL" id="RBKU01000001">
    <property type="protein sequence ID" value="RKR85697.1"/>
    <property type="molecule type" value="Genomic_DNA"/>
</dbReference>
<dbReference type="PANTHER" id="PTHR46081:SF8">
    <property type="entry name" value="PEPTIDE METHIONINE SULFOXIDE REDUCTASE 2"/>
    <property type="match status" value="1"/>
</dbReference>
<keyword evidence="4" id="KW-0862">Zinc</keyword>
<dbReference type="GO" id="GO:0033743">
    <property type="term" value="F:peptide-methionine (R)-S-oxide reductase activity"/>
    <property type="evidence" value="ECO:0007669"/>
    <property type="project" value="UniProtKB-EC"/>
</dbReference>
<dbReference type="OrthoDB" id="4174719at2"/>
<dbReference type="SUPFAM" id="SSF51316">
    <property type="entry name" value="Mss4-like"/>
    <property type="match status" value="1"/>
</dbReference>
<gene>
    <name evidence="8" type="ORF">BDD43_5968</name>
</gene>
<keyword evidence="3" id="KW-0479">Metal-binding</keyword>
<dbReference type="GO" id="GO:0046872">
    <property type="term" value="F:metal ion binding"/>
    <property type="evidence" value="ECO:0007669"/>
    <property type="project" value="UniProtKB-KW"/>
</dbReference>
<dbReference type="NCBIfam" id="TIGR00357">
    <property type="entry name" value="peptide-methionine (R)-S-oxide reductase MsrB"/>
    <property type="match status" value="1"/>
</dbReference>
<dbReference type="InterPro" id="IPR028427">
    <property type="entry name" value="Met_Sox_Rdtase_MsrB"/>
</dbReference>
<dbReference type="InterPro" id="IPR011057">
    <property type="entry name" value="Mss4-like_sf"/>
</dbReference>
<dbReference type="Proteomes" id="UP000268007">
    <property type="component" value="Unassembled WGS sequence"/>
</dbReference>
<dbReference type="NCBIfam" id="NF004036">
    <property type="entry name" value="PRK05508.1"/>
    <property type="match status" value="1"/>
</dbReference>
<dbReference type="Pfam" id="PF01641">
    <property type="entry name" value="SelR"/>
    <property type="match status" value="1"/>
</dbReference>
<dbReference type="PROSITE" id="PS51790">
    <property type="entry name" value="MSRB"/>
    <property type="match status" value="1"/>
</dbReference>
<evidence type="ECO:0000256" key="5">
    <source>
        <dbReference type="ARBA" id="ARBA00023002"/>
    </source>
</evidence>
<keyword evidence="9" id="KW-1185">Reference proteome</keyword>
<evidence type="ECO:0000313" key="9">
    <source>
        <dbReference type="Proteomes" id="UP000268007"/>
    </source>
</evidence>
<dbReference type="GO" id="GO:0006979">
    <property type="term" value="P:response to oxidative stress"/>
    <property type="evidence" value="ECO:0007669"/>
    <property type="project" value="InterPro"/>
</dbReference>
<evidence type="ECO:0000256" key="2">
    <source>
        <dbReference type="ARBA" id="ARBA00012499"/>
    </source>
</evidence>
<accession>A0A495J9V4</accession>
<name>A0A495J9V4_9SPHI</name>
<evidence type="ECO:0000256" key="1">
    <source>
        <dbReference type="ARBA" id="ARBA00001947"/>
    </source>
</evidence>
<evidence type="ECO:0000256" key="4">
    <source>
        <dbReference type="ARBA" id="ARBA00022833"/>
    </source>
</evidence>
<dbReference type="RefSeq" id="WP_121201727.1">
    <property type="nucleotide sequence ID" value="NZ_RBKU01000001.1"/>
</dbReference>
<evidence type="ECO:0000256" key="3">
    <source>
        <dbReference type="ARBA" id="ARBA00022723"/>
    </source>
</evidence>
<sequence>MNYNKLTPEEEYVIVHKGTERPYTGEYTNNKMPGTYICRRCNSPLYLSADKFDSHCGWPSFDDEIPGAVKRVTDADGRRTEIVCANCDAHLGHVFAGERFTPKNTRHCVNSLSMKFVPDAEQTPVNDQTGVTP</sequence>
<dbReference type="AlphaFoldDB" id="A0A495J9V4"/>
<comment type="caution">
    <text evidence="8">The sequence shown here is derived from an EMBL/GenBank/DDBJ whole genome shotgun (WGS) entry which is preliminary data.</text>
</comment>
<comment type="cofactor">
    <cofactor evidence="1">
        <name>Zn(2+)</name>
        <dbReference type="ChEBI" id="CHEBI:29105"/>
    </cofactor>
</comment>
<proteinExistence type="predicted"/>
<keyword evidence="5" id="KW-0560">Oxidoreductase</keyword>